<dbReference type="EMBL" id="JZWS03000023">
    <property type="protein sequence ID" value="MEW9492326.1"/>
    <property type="molecule type" value="Genomic_DNA"/>
</dbReference>
<evidence type="ECO:0000313" key="1">
    <source>
        <dbReference type="EMBL" id="MEW9492326.1"/>
    </source>
</evidence>
<dbReference type="Proteomes" id="UP000053480">
    <property type="component" value="Unassembled WGS sequence"/>
</dbReference>
<accession>A0ACC6TRI2</accession>
<sequence>MPKPLKGQRKAALMELHGAHGYLIAQFLSPATNKREDKYKDGVVFLEEILKEVRRRVSIPVGLRISATEFDPNGLNPEMVAKIEELNCF</sequence>
<comment type="caution">
    <text evidence="1">The sequence shown here is derived from an EMBL/GenBank/DDBJ whole genome shotgun (WGS) entry which is preliminary data.</text>
</comment>
<name>A0ACC6TRI2_9CREN</name>
<protein>
    <submittedName>
        <fullName evidence="1">Uncharacterized protein</fullName>
    </submittedName>
</protein>
<gene>
    <name evidence="1" type="ORF">TQ35_0009030</name>
</gene>
<proteinExistence type="predicted"/>
<organism evidence="1 2">
    <name type="scientific">Candidatus Aramenus sulfurataquae</name>
    <dbReference type="NCBI Taxonomy" id="1326980"/>
    <lineage>
        <taxon>Archaea</taxon>
        <taxon>Thermoproteota</taxon>
        <taxon>Thermoprotei</taxon>
        <taxon>Sulfolobales</taxon>
        <taxon>Sulfolobaceae</taxon>
        <taxon>Candidatus Aramenus</taxon>
    </lineage>
</organism>
<evidence type="ECO:0000313" key="2">
    <source>
        <dbReference type="Proteomes" id="UP000053480"/>
    </source>
</evidence>
<reference evidence="1" key="1">
    <citation type="submission" date="2024-07" db="EMBL/GenBank/DDBJ databases">
        <title>Metagenome and Metagenome-Assembled Genomes of Archaea from a hot spring from the geothermal field of Los Azufres, Mexico.</title>
        <authorList>
            <person name="Marin-Paredes R."/>
            <person name="Martinez-Romero E."/>
            <person name="Servin-Garciduenas L.E."/>
        </authorList>
    </citation>
    <scope>NUCLEOTIDE SEQUENCE</scope>
    <source>
        <strain evidence="1">AZ1-454</strain>
    </source>
</reference>